<dbReference type="STRING" id="765257.A0A0C9YYW0"/>
<proteinExistence type="predicted"/>
<keyword evidence="2" id="KW-1185">Reference proteome</keyword>
<protein>
    <submittedName>
        <fullName evidence="1">Unplaced genomic scaffold scaffold_106, whole genome shotgun sequence</fullName>
    </submittedName>
</protein>
<reference evidence="2" key="2">
    <citation type="submission" date="2015-01" db="EMBL/GenBank/DDBJ databases">
        <title>Evolutionary Origins and Diversification of the Mycorrhizal Mutualists.</title>
        <authorList>
            <consortium name="DOE Joint Genome Institute"/>
            <consortium name="Mycorrhizal Genomics Consortium"/>
            <person name="Kohler A."/>
            <person name="Kuo A."/>
            <person name="Nagy L.G."/>
            <person name="Floudas D."/>
            <person name="Copeland A."/>
            <person name="Barry K.W."/>
            <person name="Cichocki N."/>
            <person name="Veneault-Fourrey C."/>
            <person name="LaButti K."/>
            <person name="Lindquist E.A."/>
            <person name="Lipzen A."/>
            <person name="Lundell T."/>
            <person name="Morin E."/>
            <person name="Murat C."/>
            <person name="Riley R."/>
            <person name="Ohm R."/>
            <person name="Sun H."/>
            <person name="Tunlid A."/>
            <person name="Henrissat B."/>
            <person name="Grigoriev I.V."/>
            <person name="Hibbett D.S."/>
            <person name="Martin F."/>
        </authorList>
    </citation>
    <scope>NUCLEOTIDE SEQUENCE [LARGE SCALE GENOMIC DNA]</scope>
    <source>
        <strain evidence="2">441</strain>
    </source>
</reference>
<dbReference type="HOGENOM" id="CLU_087375_0_0_1"/>
<dbReference type="AlphaFoldDB" id="A0A0C9YYW0"/>
<evidence type="ECO:0000313" key="2">
    <source>
        <dbReference type="Proteomes" id="UP000054018"/>
    </source>
</evidence>
<dbReference type="EMBL" id="KN833790">
    <property type="protein sequence ID" value="KIK19134.1"/>
    <property type="molecule type" value="Genomic_DNA"/>
</dbReference>
<dbReference type="Proteomes" id="UP000054018">
    <property type="component" value="Unassembled WGS sequence"/>
</dbReference>
<name>A0A0C9YYW0_9AGAM</name>
<accession>A0A0C9YYW0</accession>
<feature type="non-terminal residue" evidence="1">
    <location>
        <position position="1"/>
    </location>
</feature>
<dbReference type="OrthoDB" id="2677917at2759"/>
<evidence type="ECO:0000313" key="1">
    <source>
        <dbReference type="EMBL" id="KIK19134.1"/>
    </source>
</evidence>
<organism evidence="1 2">
    <name type="scientific">Pisolithus microcarpus 441</name>
    <dbReference type="NCBI Taxonomy" id="765257"/>
    <lineage>
        <taxon>Eukaryota</taxon>
        <taxon>Fungi</taxon>
        <taxon>Dikarya</taxon>
        <taxon>Basidiomycota</taxon>
        <taxon>Agaricomycotina</taxon>
        <taxon>Agaricomycetes</taxon>
        <taxon>Agaricomycetidae</taxon>
        <taxon>Boletales</taxon>
        <taxon>Sclerodermatineae</taxon>
        <taxon>Pisolithaceae</taxon>
        <taxon>Pisolithus</taxon>
    </lineage>
</organism>
<sequence>EHAMKDWTSSIYAFFSPVPAIAYVNRRDCHVFKCLGKSCKHSMHWFLDKADKGSTGNMRRHVQSCWGQDILDAAGSVATLEASCALIQRFAANGSIAHSFKWKGQGKPAYSTGSTQRKKQGRDHGFQCLMKTGHLEYYLPHPSTVLHNIKIVELQCLYYYQEYEGELNFTTDAWTSPNHKALVAFTVHLANKGKPGSMILDVVEVVKVHILS</sequence>
<reference evidence="1 2" key="1">
    <citation type="submission" date="2014-04" db="EMBL/GenBank/DDBJ databases">
        <authorList>
            <consortium name="DOE Joint Genome Institute"/>
            <person name="Kuo A."/>
            <person name="Kohler A."/>
            <person name="Costa M.D."/>
            <person name="Nagy L.G."/>
            <person name="Floudas D."/>
            <person name="Copeland A."/>
            <person name="Barry K.W."/>
            <person name="Cichocki N."/>
            <person name="Veneault-Fourrey C."/>
            <person name="LaButti K."/>
            <person name="Lindquist E.A."/>
            <person name="Lipzen A."/>
            <person name="Lundell T."/>
            <person name="Morin E."/>
            <person name="Murat C."/>
            <person name="Sun H."/>
            <person name="Tunlid A."/>
            <person name="Henrissat B."/>
            <person name="Grigoriev I.V."/>
            <person name="Hibbett D.S."/>
            <person name="Martin F."/>
            <person name="Nordberg H.P."/>
            <person name="Cantor M.N."/>
            <person name="Hua S.X."/>
        </authorList>
    </citation>
    <scope>NUCLEOTIDE SEQUENCE [LARGE SCALE GENOMIC DNA]</scope>
    <source>
        <strain evidence="1 2">441</strain>
    </source>
</reference>
<gene>
    <name evidence="1" type="ORF">PISMIDRAFT_108230</name>
</gene>